<evidence type="ECO:0000313" key="4">
    <source>
        <dbReference type="EMBL" id="GHO58540.1"/>
    </source>
</evidence>
<dbReference type="CDD" id="cd04301">
    <property type="entry name" value="NAT_SF"/>
    <property type="match status" value="1"/>
</dbReference>
<comment type="caution">
    <text evidence="4">The sequence shown here is derived from an EMBL/GenBank/DDBJ whole genome shotgun (WGS) entry which is preliminary data.</text>
</comment>
<reference evidence="4 5" key="1">
    <citation type="journal article" date="2021" name="Int. J. Syst. Evol. Microbiol.">
        <title>Reticulibacter mediterranei gen. nov., sp. nov., within the new family Reticulibacteraceae fam. nov., and Ktedonospora formicarum gen. nov., sp. nov., Ktedonobacter robiniae sp. nov., Dictyobacter formicarum sp. nov. and Dictyobacter arantiisoli sp. nov., belonging to the class Ktedonobacteria.</title>
        <authorList>
            <person name="Yabe S."/>
            <person name="Zheng Y."/>
            <person name="Wang C.M."/>
            <person name="Sakai Y."/>
            <person name="Abe K."/>
            <person name="Yokota A."/>
            <person name="Donadio S."/>
            <person name="Cavaletti L."/>
            <person name="Monciardini P."/>
        </authorList>
    </citation>
    <scope>NUCLEOTIDE SEQUENCE [LARGE SCALE GENOMIC DNA]</scope>
    <source>
        <strain evidence="4 5">SOSP1-30</strain>
    </source>
</reference>
<organism evidence="4 5">
    <name type="scientific">Ktedonobacter robiniae</name>
    <dbReference type="NCBI Taxonomy" id="2778365"/>
    <lineage>
        <taxon>Bacteria</taxon>
        <taxon>Bacillati</taxon>
        <taxon>Chloroflexota</taxon>
        <taxon>Ktedonobacteria</taxon>
        <taxon>Ktedonobacterales</taxon>
        <taxon>Ktedonobacteraceae</taxon>
        <taxon>Ktedonobacter</taxon>
    </lineage>
</organism>
<sequence>MFERRIEEAGLNSWPALQQLFFDGWIVRFAQGYTKRANSVTPLYPSLLTAQEKIAYCERLYAEQQLPTIFRLPSFSTESQQLDQMLAERGYQYLDRTFVWSAQLPADEGSNNPDLHILSLETWLPIYLQWSERYIELHHLHRELLERIPSPHLYAALYQQGVPVACGLGVLEHEALGLFDIVADPGQRRQGYGTQLIKGMLAWGREQGARSAYLQVVGDNLAAQQMYTKLGFQEAYQYWYRAQGR</sequence>
<evidence type="ECO:0000259" key="3">
    <source>
        <dbReference type="PROSITE" id="PS51186"/>
    </source>
</evidence>
<keyword evidence="1" id="KW-0808">Transferase</keyword>
<gene>
    <name evidence="4" type="primary">yobR</name>
    <name evidence="4" type="ORF">KSB_70150</name>
</gene>
<keyword evidence="5" id="KW-1185">Reference proteome</keyword>
<name>A0ABQ3V209_9CHLR</name>
<dbReference type="Gene3D" id="3.40.630.30">
    <property type="match status" value="1"/>
</dbReference>
<dbReference type="PROSITE" id="PS51186">
    <property type="entry name" value="GNAT"/>
    <property type="match status" value="1"/>
</dbReference>
<dbReference type="InterPro" id="IPR016181">
    <property type="entry name" value="Acyl_CoA_acyltransferase"/>
</dbReference>
<dbReference type="Pfam" id="PF24553">
    <property type="entry name" value="Rv0428c_C"/>
    <property type="match status" value="1"/>
</dbReference>
<accession>A0ABQ3V209</accession>
<dbReference type="InterPro" id="IPR050680">
    <property type="entry name" value="YpeA/RimI_acetyltransf"/>
</dbReference>
<dbReference type="RefSeq" id="WP_201374809.1">
    <property type="nucleotide sequence ID" value="NZ_BNJG01000003.1"/>
</dbReference>
<evidence type="ECO:0000256" key="2">
    <source>
        <dbReference type="ARBA" id="ARBA00023315"/>
    </source>
</evidence>
<dbReference type="InterPro" id="IPR056935">
    <property type="entry name" value="Rv0428c-like_C"/>
</dbReference>
<dbReference type="SUPFAM" id="SSF55729">
    <property type="entry name" value="Acyl-CoA N-acyltransferases (Nat)"/>
    <property type="match status" value="1"/>
</dbReference>
<evidence type="ECO:0000313" key="5">
    <source>
        <dbReference type="Proteomes" id="UP000654345"/>
    </source>
</evidence>
<dbReference type="PANTHER" id="PTHR43420">
    <property type="entry name" value="ACETYLTRANSFERASE"/>
    <property type="match status" value="1"/>
</dbReference>
<dbReference type="PANTHER" id="PTHR43420:SF44">
    <property type="entry name" value="ACETYLTRANSFERASE YPEA"/>
    <property type="match status" value="1"/>
</dbReference>
<keyword evidence="2" id="KW-0012">Acyltransferase</keyword>
<dbReference type="InterPro" id="IPR000182">
    <property type="entry name" value="GNAT_dom"/>
</dbReference>
<proteinExistence type="predicted"/>
<feature type="domain" description="N-acetyltransferase" evidence="3">
    <location>
        <begin position="113"/>
        <end position="245"/>
    </location>
</feature>
<evidence type="ECO:0000256" key="1">
    <source>
        <dbReference type="ARBA" id="ARBA00022679"/>
    </source>
</evidence>
<dbReference type="EMBL" id="BNJG01000003">
    <property type="protein sequence ID" value="GHO58540.1"/>
    <property type="molecule type" value="Genomic_DNA"/>
</dbReference>
<protein>
    <submittedName>
        <fullName evidence="4">N-acetyltransferase YobR</fullName>
    </submittedName>
</protein>
<dbReference type="Proteomes" id="UP000654345">
    <property type="component" value="Unassembled WGS sequence"/>
</dbReference>